<dbReference type="GO" id="GO:0016491">
    <property type="term" value="F:oxidoreductase activity"/>
    <property type="evidence" value="ECO:0007669"/>
    <property type="project" value="UniProtKB-ARBA"/>
</dbReference>
<sequence>MVKVSIDRNDCISCGNCWTICPEFFEQNPDDTFSQVVGIYRAGGNIAEGEAPQKIEGVVKEAADSCPVQIIHVN</sequence>
<evidence type="ECO:0000256" key="4">
    <source>
        <dbReference type="ARBA" id="ARBA00022982"/>
    </source>
</evidence>
<dbReference type="GO" id="GO:0009055">
    <property type="term" value="F:electron transfer activity"/>
    <property type="evidence" value="ECO:0007669"/>
    <property type="project" value="UniProtKB-UniRule"/>
</dbReference>
<dbReference type="PANTHER" id="PTHR36923">
    <property type="entry name" value="FERREDOXIN"/>
    <property type="match status" value="1"/>
</dbReference>
<dbReference type="Gene3D" id="3.30.70.20">
    <property type="match status" value="1"/>
</dbReference>
<dbReference type="InterPro" id="IPR051269">
    <property type="entry name" value="Fe-S_cluster_ET"/>
</dbReference>
<keyword evidence="3 7" id="KW-0479">Metal-binding</keyword>
<evidence type="ECO:0000256" key="2">
    <source>
        <dbReference type="ARBA" id="ARBA00022448"/>
    </source>
</evidence>
<dbReference type="Proteomes" id="UP000050360">
    <property type="component" value="Unassembled WGS sequence"/>
</dbReference>
<feature type="domain" description="4Fe-4S ferredoxin-type" evidence="8">
    <location>
        <begin position="2"/>
        <end position="30"/>
    </location>
</feature>
<organism evidence="9 10">
    <name type="scientific">Candidatus Methanoperedens nitratireducens</name>
    <dbReference type="NCBI Taxonomy" id="1392998"/>
    <lineage>
        <taxon>Archaea</taxon>
        <taxon>Methanobacteriati</taxon>
        <taxon>Methanobacteriota</taxon>
        <taxon>Stenosarchaea group</taxon>
        <taxon>Methanomicrobia</taxon>
        <taxon>Methanosarcinales</taxon>
        <taxon>ANME-2 cluster</taxon>
        <taxon>Candidatus Methanoperedentaceae</taxon>
        <taxon>Candidatus Methanoperedens</taxon>
    </lineage>
</organism>
<keyword evidence="5 7" id="KW-0408">Iron</keyword>
<reference evidence="9 10" key="1">
    <citation type="submission" date="2015-09" db="EMBL/GenBank/DDBJ databases">
        <title>A metagenomics-based metabolic model of nitrate-dependent anaerobic oxidation of methane by Methanoperedens-like archaea.</title>
        <authorList>
            <person name="Arshad A."/>
            <person name="Speth D.R."/>
            <person name="De Graaf R.M."/>
            <person name="Op Den Camp H.J."/>
            <person name="Jetten M.S."/>
            <person name="Welte C.U."/>
        </authorList>
    </citation>
    <scope>NUCLEOTIDE SEQUENCE [LARGE SCALE GENOMIC DNA]</scope>
</reference>
<comment type="caution">
    <text evidence="9">The sequence shown here is derived from an EMBL/GenBank/DDBJ whole genome shotgun (WGS) entry which is preliminary data.</text>
</comment>
<dbReference type="PROSITE" id="PS51379">
    <property type="entry name" value="4FE4S_FER_2"/>
    <property type="match status" value="1"/>
</dbReference>
<evidence type="ECO:0000313" key="9">
    <source>
        <dbReference type="EMBL" id="KPQ43186.1"/>
    </source>
</evidence>
<evidence type="ECO:0000313" key="10">
    <source>
        <dbReference type="Proteomes" id="UP000050360"/>
    </source>
</evidence>
<evidence type="ECO:0000256" key="1">
    <source>
        <dbReference type="ARBA" id="ARBA00001966"/>
    </source>
</evidence>
<accession>A0A0N8KQV4</accession>
<dbReference type="Pfam" id="PF13459">
    <property type="entry name" value="Fer4_15"/>
    <property type="match status" value="1"/>
</dbReference>
<evidence type="ECO:0000256" key="5">
    <source>
        <dbReference type="ARBA" id="ARBA00023004"/>
    </source>
</evidence>
<comment type="function">
    <text evidence="7">Ferredoxins are iron-sulfur proteins that transfer electrons in a wide variety of metabolic reactions.</text>
</comment>
<proteinExistence type="predicted"/>
<keyword evidence="6 7" id="KW-0411">Iron-sulfur</keyword>
<dbReference type="SUPFAM" id="SSF54862">
    <property type="entry name" value="4Fe-4S ferredoxins"/>
    <property type="match status" value="1"/>
</dbReference>
<evidence type="ECO:0000256" key="6">
    <source>
        <dbReference type="ARBA" id="ARBA00023014"/>
    </source>
</evidence>
<gene>
    <name evidence="9" type="ORF">MPEBLZ_02242</name>
</gene>
<dbReference type="EMBL" id="LKCM01000172">
    <property type="protein sequence ID" value="KPQ43186.1"/>
    <property type="molecule type" value="Genomic_DNA"/>
</dbReference>
<dbReference type="AlphaFoldDB" id="A0A0N8KQV4"/>
<keyword evidence="2 7" id="KW-0813">Transport</keyword>
<dbReference type="PANTHER" id="PTHR36923:SF3">
    <property type="entry name" value="FERREDOXIN"/>
    <property type="match status" value="1"/>
</dbReference>
<dbReference type="PROSITE" id="PS00198">
    <property type="entry name" value="4FE4S_FER_1"/>
    <property type="match status" value="1"/>
</dbReference>
<name>A0A0N8KQV4_9EURY</name>
<dbReference type="InterPro" id="IPR001080">
    <property type="entry name" value="3Fe4S_ferredoxin"/>
</dbReference>
<evidence type="ECO:0000256" key="7">
    <source>
        <dbReference type="RuleBase" id="RU368020"/>
    </source>
</evidence>
<dbReference type="PRINTS" id="PR00352">
    <property type="entry name" value="3FE4SFRDOXIN"/>
</dbReference>
<dbReference type="InterPro" id="IPR017896">
    <property type="entry name" value="4Fe4S_Fe-S-bd"/>
</dbReference>
<dbReference type="InterPro" id="IPR017900">
    <property type="entry name" value="4Fe4S_Fe_S_CS"/>
</dbReference>
<evidence type="ECO:0000256" key="3">
    <source>
        <dbReference type="ARBA" id="ARBA00022723"/>
    </source>
</evidence>
<protein>
    <recommendedName>
        <fullName evidence="7">Ferredoxin</fullName>
    </recommendedName>
</protein>
<comment type="cofactor">
    <cofactor evidence="1">
        <name>[4Fe-4S] cluster</name>
        <dbReference type="ChEBI" id="CHEBI:49883"/>
    </cofactor>
</comment>
<dbReference type="GO" id="GO:0005506">
    <property type="term" value="F:iron ion binding"/>
    <property type="evidence" value="ECO:0007669"/>
    <property type="project" value="UniProtKB-UniRule"/>
</dbReference>
<keyword evidence="4 7" id="KW-0249">Electron transport</keyword>
<evidence type="ECO:0000259" key="8">
    <source>
        <dbReference type="PROSITE" id="PS51379"/>
    </source>
</evidence>
<dbReference type="GO" id="GO:0051536">
    <property type="term" value="F:iron-sulfur cluster binding"/>
    <property type="evidence" value="ECO:0007669"/>
    <property type="project" value="UniProtKB-KW"/>
</dbReference>